<keyword evidence="4" id="KW-1185">Reference proteome</keyword>
<feature type="region of interest" description="Disordered" evidence="1">
    <location>
        <begin position="134"/>
        <end position="210"/>
    </location>
</feature>
<dbReference type="EMBL" id="MU825406">
    <property type="protein sequence ID" value="KAJ7391369.1"/>
    <property type="molecule type" value="Genomic_DNA"/>
</dbReference>
<gene>
    <name evidence="3" type="primary">TIAM1_2</name>
    <name evidence="3" type="ORF">OS493_018412</name>
</gene>
<dbReference type="Gene3D" id="2.30.29.30">
    <property type="entry name" value="Pleckstrin-homology domain (PH domain)/Phosphotyrosine-binding domain (PTB)"/>
    <property type="match status" value="1"/>
</dbReference>
<reference evidence="3" key="1">
    <citation type="submission" date="2023-01" db="EMBL/GenBank/DDBJ databases">
        <title>Genome assembly of the deep-sea coral Lophelia pertusa.</title>
        <authorList>
            <person name="Herrera S."/>
            <person name="Cordes E."/>
        </authorList>
    </citation>
    <scope>NUCLEOTIDE SEQUENCE</scope>
    <source>
        <strain evidence="3">USNM1676648</strain>
        <tissue evidence="3">Polyp</tissue>
    </source>
</reference>
<proteinExistence type="predicted"/>
<evidence type="ECO:0000313" key="4">
    <source>
        <dbReference type="Proteomes" id="UP001163046"/>
    </source>
</evidence>
<evidence type="ECO:0000259" key="2">
    <source>
        <dbReference type="Pfam" id="PF23014"/>
    </source>
</evidence>
<feature type="compositionally biased region" description="Polar residues" evidence="1">
    <location>
        <begin position="162"/>
        <end position="198"/>
    </location>
</feature>
<dbReference type="AlphaFoldDB" id="A0A9X0A214"/>
<evidence type="ECO:0000313" key="3">
    <source>
        <dbReference type="EMBL" id="KAJ7391369.1"/>
    </source>
</evidence>
<name>A0A9X0A214_9CNID</name>
<dbReference type="SUPFAM" id="SSF50729">
    <property type="entry name" value="PH domain-like"/>
    <property type="match status" value="1"/>
</dbReference>
<protein>
    <submittedName>
        <fullName evidence="3">T-lymphoma invasion and metastasis-inducing protein 1</fullName>
    </submittedName>
</protein>
<evidence type="ECO:0000256" key="1">
    <source>
        <dbReference type="SAM" id="MobiDB-lite"/>
    </source>
</evidence>
<sequence>MTQGTMHLYAFEKALILLYVERKHKKKDRDRPSSVKTVDEIKFKTIIPASSLVIRDHCWVNDASETLHSWELVNISDTAEIGRQECNYLFANKTAEEKREMVKHIKEAIKRSIKAGSLVVAPAARSSSFRRNVADDRLNSSDPGPFLRPNSDPSSIFRRSFSHNPEGTLNRRSSLAESDATHSSVESNADTESISSGTIRERKVSLKKKNKAVSPLGIENGLINL</sequence>
<dbReference type="Pfam" id="PF23014">
    <property type="entry name" value="PH_Tiam1"/>
    <property type="match status" value="1"/>
</dbReference>
<dbReference type="Proteomes" id="UP001163046">
    <property type="component" value="Unassembled WGS sequence"/>
</dbReference>
<dbReference type="InterPro" id="IPR011993">
    <property type="entry name" value="PH-like_dom_sf"/>
</dbReference>
<feature type="domain" description="Tiam1/2 second PH-like" evidence="2">
    <location>
        <begin position="8"/>
        <end position="113"/>
    </location>
</feature>
<dbReference type="InterPro" id="IPR055230">
    <property type="entry name" value="PH_Tiam1/2"/>
</dbReference>
<comment type="caution">
    <text evidence="3">The sequence shown here is derived from an EMBL/GenBank/DDBJ whole genome shotgun (WGS) entry which is preliminary data.</text>
</comment>
<accession>A0A9X0A214</accession>
<organism evidence="3 4">
    <name type="scientific">Desmophyllum pertusum</name>
    <dbReference type="NCBI Taxonomy" id="174260"/>
    <lineage>
        <taxon>Eukaryota</taxon>
        <taxon>Metazoa</taxon>
        <taxon>Cnidaria</taxon>
        <taxon>Anthozoa</taxon>
        <taxon>Hexacorallia</taxon>
        <taxon>Scleractinia</taxon>
        <taxon>Caryophylliina</taxon>
        <taxon>Caryophylliidae</taxon>
        <taxon>Desmophyllum</taxon>
    </lineage>
</organism>